<dbReference type="InterPro" id="IPR006594">
    <property type="entry name" value="LisH"/>
</dbReference>
<feature type="region of interest" description="Disordered" evidence="1">
    <location>
        <begin position="974"/>
        <end position="1007"/>
    </location>
</feature>
<name>A0AAF0IV21_9BASI</name>
<feature type="compositionally biased region" description="Low complexity" evidence="1">
    <location>
        <begin position="934"/>
        <end position="953"/>
    </location>
</feature>
<accession>A0AAF0IV21</accession>
<feature type="compositionally biased region" description="Gly residues" evidence="1">
    <location>
        <begin position="974"/>
        <end position="986"/>
    </location>
</feature>
<feature type="compositionally biased region" description="Low complexity" evidence="1">
    <location>
        <begin position="59"/>
        <end position="72"/>
    </location>
</feature>
<gene>
    <name evidence="2" type="ORF">MCAP1_001574</name>
</gene>
<feature type="compositionally biased region" description="Basic and acidic residues" evidence="1">
    <location>
        <begin position="86"/>
        <end position="97"/>
    </location>
</feature>
<dbReference type="SMART" id="SM00667">
    <property type="entry name" value="LisH"/>
    <property type="match status" value="1"/>
</dbReference>
<feature type="compositionally biased region" description="Low complexity" evidence="1">
    <location>
        <begin position="401"/>
        <end position="421"/>
    </location>
</feature>
<dbReference type="GO" id="GO:0003714">
    <property type="term" value="F:transcription corepressor activity"/>
    <property type="evidence" value="ECO:0007669"/>
    <property type="project" value="InterPro"/>
</dbReference>
<feature type="compositionally biased region" description="Polar residues" evidence="1">
    <location>
        <begin position="905"/>
        <end position="922"/>
    </location>
</feature>
<feature type="compositionally biased region" description="Basic and acidic residues" evidence="1">
    <location>
        <begin position="49"/>
        <end position="58"/>
    </location>
</feature>
<feature type="compositionally biased region" description="Basic and acidic residues" evidence="1">
    <location>
        <begin position="887"/>
        <end position="904"/>
    </location>
</feature>
<dbReference type="EMBL" id="CP119910">
    <property type="protein sequence ID" value="WFD19344.1"/>
    <property type="molecule type" value="Genomic_DNA"/>
</dbReference>
<dbReference type="PANTHER" id="PTHR44376:SF5">
    <property type="entry name" value="TRANSCRIPTIONAL COREPRESSOR LEUNIG ISOFORM X1"/>
    <property type="match status" value="1"/>
</dbReference>
<feature type="compositionally biased region" description="Low complexity" evidence="1">
    <location>
        <begin position="796"/>
        <end position="815"/>
    </location>
</feature>
<dbReference type="PANTHER" id="PTHR44376">
    <property type="entry name" value="TRANSCRIPTIONAL REGULATOR OF FILAMENTOUS GROWTH FLO8"/>
    <property type="match status" value="1"/>
</dbReference>
<dbReference type="InterPro" id="IPR044716">
    <property type="entry name" value="LEUNIG-like"/>
</dbReference>
<feature type="compositionally biased region" description="Low complexity" evidence="1">
    <location>
        <begin position="302"/>
        <end position="336"/>
    </location>
</feature>
<evidence type="ECO:0000256" key="1">
    <source>
        <dbReference type="SAM" id="MobiDB-lite"/>
    </source>
</evidence>
<evidence type="ECO:0000313" key="2">
    <source>
        <dbReference type="EMBL" id="WFD19344.1"/>
    </source>
</evidence>
<feature type="region of interest" description="Disordered" evidence="1">
    <location>
        <begin position="556"/>
        <end position="597"/>
    </location>
</feature>
<feature type="compositionally biased region" description="Low complexity" evidence="1">
    <location>
        <begin position="376"/>
        <end position="387"/>
    </location>
</feature>
<feature type="compositionally biased region" description="Low complexity" evidence="1">
    <location>
        <begin position="105"/>
        <end position="115"/>
    </location>
</feature>
<proteinExistence type="predicted"/>
<protein>
    <recommendedName>
        <fullName evidence="4">LisH domain-containing protein</fullName>
    </recommendedName>
</protein>
<dbReference type="PROSITE" id="PS50896">
    <property type="entry name" value="LISH"/>
    <property type="match status" value="1"/>
</dbReference>
<feature type="region of interest" description="Disordered" evidence="1">
    <location>
        <begin position="749"/>
        <end position="957"/>
    </location>
</feature>
<feature type="compositionally biased region" description="Low complexity" evidence="1">
    <location>
        <begin position="845"/>
        <end position="855"/>
    </location>
</feature>
<evidence type="ECO:0008006" key="4">
    <source>
        <dbReference type="Google" id="ProtNLM"/>
    </source>
</evidence>
<feature type="region of interest" description="Disordered" evidence="1">
    <location>
        <begin position="276"/>
        <end position="421"/>
    </location>
</feature>
<evidence type="ECO:0000313" key="3">
    <source>
        <dbReference type="Proteomes" id="UP001220961"/>
    </source>
</evidence>
<feature type="compositionally biased region" description="Polar residues" evidence="1">
    <location>
        <begin position="556"/>
        <end position="566"/>
    </location>
</feature>
<feature type="region of interest" description="Disordered" evidence="1">
    <location>
        <begin position="1"/>
        <end position="121"/>
    </location>
</feature>
<dbReference type="AlphaFoldDB" id="A0AAF0IV21"/>
<sequence length="1007" mass="103022">MTDVDMSDTASHTAAPPASEVDLSSNAHSLPEPTPAAHEGTKGGAAGEEEAHAEREGEAAASTGTEAPAEASPESRKRHGSPGVDTDGRDKRPRNEEAPAPGPEAPSSSASAAGEKPTASQLKDTIAHNVNAGNLDVYVWEYLKRRNLTKTAASLVEETGLPSEPDVPIRLPRGLLFEYWTLFWDLFRSRVGLGTREAALFGDYLENRRRQAIQEAKTKTFTAPLFPDAATGLSSTAGESPAAGLSLGLAAASAAPLATDATQSLMLSQDPTGVPALGPAAPIVGAQGPGAGTSPNGKMQRSSSSPSSPAAQAGMPSTPASSAQNGAASAPAQAASLTQPMVQGRAPAAQTPAGPAPPNQPQQTPQMRGQNTMSTAPPGGAMAQAAPLSMKPAAPNGMPVSTAPAAPSSAPATPSLQQQQQMQMQMQLQMQMQQALARGQMGQGVNPAMLTPQQQQQLLVTAAMRQGIPLDDLKNMAPAARMALLNTVLPNAAQTAAMAAMQAQGPRANDPQMQARLLLQQQQLMQVQQMQGHAAGQSKTAPSSPATFQALFNRSGQRMGTPSQLGASKPGNGAEPAATNQNDAPQAQHGLGQRPMGMPMPMQLTPQQRQMLMMQYQTLQTAMKNEWMKAQSAPVPAMAQQCMATVQQLQAKLQSMAALLQSEPAQQGGAAAFTGDGQSQAMLQHLQQQAQVSNGANAALLGQAHLGPMMNAAQGQAPRPNGFGEVDVSGNGAMASYFGMGGNAASLAMQQQRRAPGPTPAQPPGLGVRPPMMSTDGHQGMVGGMMPQAARSSVTAPATPQAAHAAVPGANGAGASVPKGARGHVRPPASTPGRPDMPMSPWQPPAAQDSPSSASGKKERPRKPGRPASNKTPVLPTRTPWNEGEEAVPKEEPSEWDAGSKGESDASQTRSMGGDNSTQSILDSMPSMMDDVTSGLAMSSSAGLSSGAPAGGANDDFSAMFGVSDIFDFDFDGGDGTGSQAGGLFAGGAPTASEPSEGAANRDASGA</sequence>
<organism evidence="2 3">
    <name type="scientific">Malassezia caprae</name>
    <dbReference type="NCBI Taxonomy" id="1381934"/>
    <lineage>
        <taxon>Eukaryota</taxon>
        <taxon>Fungi</taxon>
        <taxon>Dikarya</taxon>
        <taxon>Basidiomycota</taxon>
        <taxon>Ustilaginomycotina</taxon>
        <taxon>Malasseziomycetes</taxon>
        <taxon>Malasseziales</taxon>
        <taxon>Malasseziaceae</taxon>
        <taxon>Malassezia</taxon>
    </lineage>
</organism>
<keyword evidence="3" id="KW-1185">Reference proteome</keyword>
<dbReference type="Proteomes" id="UP001220961">
    <property type="component" value="Chromosome 3"/>
</dbReference>
<reference evidence="2" key="1">
    <citation type="submission" date="2023-03" db="EMBL/GenBank/DDBJ databases">
        <title>Mating type loci evolution in Malassezia.</title>
        <authorList>
            <person name="Coelho M.A."/>
        </authorList>
    </citation>
    <scope>NUCLEOTIDE SEQUENCE</scope>
    <source>
        <strain evidence="2">CBS 10434</strain>
    </source>
</reference>